<dbReference type="Gene3D" id="3.40.50.20">
    <property type="match status" value="1"/>
</dbReference>
<protein>
    <submittedName>
        <fullName evidence="5">Acetyltransferase</fullName>
    </submittedName>
</protein>
<dbReference type="InterPro" id="IPR041561">
    <property type="entry name" value="PglD_N"/>
</dbReference>
<evidence type="ECO:0000313" key="5">
    <source>
        <dbReference type="EMBL" id="PKQ68759.1"/>
    </source>
</evidence>
<dbReference type="Pfam" id="PF17836">
    <property type="entry name" value="PglD_N"/>
    <property type="match status" value="1"/>
</dbReference>
<dbReference type="Proteomes" id="UP000233618">
    <property type="component" value="Unassembled WGS sequence"/>
</dbReference>
<dbReference type="PANTHER" id="PTHR43300:SF7">
    <property type="entry name" value="UDP-N-ACETYLBACILLOSAMINE N-ACETYLTRANSFERASE"/>
    <property type="match status" value="1"/>
</dbReference>
<evidence type="ECO:0000256" key="3">
    <source>
        <dbReference type="PIRSR" id="PIRSR620019-2"/>
    </source>
</evidence>
<dbReference type="SUPFAM" id="SSF51161">
    <property type="entry name" value="Trimeric LpxA-like enzymes"/>
    <property type="match status" value="1"/>
</dbReference>
<comment type="similarity">
    <text evidence="1">Belongs to the transferase hexapeptide repeat family.</text>
</comment>
<dbReference type="RefSeq" id="WP_101308408.1">
    <property type="nucleotide sequence ID" value="NZ_MVDE01000003.1"/>
</dbReference>
<sequence>MKRNLVLVGGGGHCKSVIDVAESSGYNILGILDTPEQIGNKVLSYEVIGNDDDIVKYVDEAEFLVTVGQIKDVSLRIRLHDKILAAGGKLATIIASTAYVSKYSVIGQGTVIMHNAFVNADVKIGEACIINSFANVEHDSIIGDFCHISTGVMVNGSCVIGNKSFIGSQSVLANNITITSDCVVAVGTTVNKNLKEKGIYFGNPAVLK</sequence>
<feature type="site" description="Increases basicity of active site His" evidence="2">
    <location>
        <position position="139"/>
    </location>
</feature>
<dbReference type="Gene3D" id="2.160.10.10">
    <property type="entry name" value="Hexapeptide repeat proteins"/>
    <property type="match status" value="1"/>
</dbReference>
<dbReference type="InterPro" id="IPR001451">
    <property type="entry name" value="Hexapep"/>
</dbReference>
<evidence type="ECO:0000256" key="2">
    <source>
        <dbReference type="PIRSR" id="PIRSR620019-1"/>
    </source>
</evidence>
<dbReference type="PANTHER" id="PTHR43300">
    <property type="entry name" value="ACETYLTRANSFERASE"/>
    <property type="match status" value="1"/>
</dbReference>
<feature type="active site" description="Proton acceptor" evidence="2">
    <location>
        <position position="138"/>
    </location>
</feature>
<feature type="binding site" evidence="3">
    <location>
        <position position="68"/>
    </location>
    <ligand>
        <name>substrate</name>
    </ligand>
</feature>
<proteinExistence type="inferred from homology"/>
<dbReference type="NCBIfam" id="TIGR03570">
    <property type="entry name" value="NeuD_NnaD"/>
    <property type="match status" value="1"/>
</dbReference>
<organism evidence="5 6">
    <name type="scientific">Labilibaculum manganireducens</name>
    <dbReference type="NCBI Taxonomy" id="1940525"/>
    <lineage>
        <taxon>Bacteria</taxon>
        <taxon>Pseudomonadati</taxon>
        <taxon>Bacteroidota</taxon>
        <taxon>Bacteroidia</taxon>
        <taxon>Marinilabiliales</taxon>
        <taxon>Marinifilaceae</taxon>
        <taxon>Labilibaculum</taxon>
    </lineage>
</organism>
<comment type="caution">
    <text evidence="5">The sequence shown here is derived from an EMBL/GenBank/DDBJ whole genome shotgun (WGS) entry which is preliminary data.</text>
</comment>
<dbReference type="Pfam" id="PF00132">
    <property type="entry name" value="Hexapep"/>
    <property type="match status" value="1"/>
</dbReference>
<dbReference type="CDD" id="cd03360">
    <property type="entry name" value="LbH_AT_putative"/>
    <property type="match status" value="1"/>
</dbReference>
<dbReference type="AlphaFoldDB" id="A0A2N3IEM8"/>
<keyword evidence="5" id="KW-0808">Transferase</keyword>
<evidence type="ECO:0000313" key="6">
    <source>
        <dbReference type="Proteomes" id="UP000233618"/>
    </source>
</evidence>
<name>A0A2N3IEM8_9BACT</name>
<evidence type="ECO:0000256" key="1">
    <source>
        <dbReference type="ARBA" id="ARBA00007274"/>
    </source>
</evidence>
<keyword evidence="6" id="KW-1185">Reference proteome</keyword>
<dbReference type="InterPro" id="IPR050179">
    <property type="entry name" value="Trans_hexapeptide_repeat"/>
</dbReference>
<dbReference type="InterPro" id="IPR020019">
    <property type="entry name" value="AcTrfase_PglD-like"/>
</dbReference>
<accession>A0A2N3IEM8</accession>
<reference evidence="5 6" key="1">
    <citation type="journal article" date="2017" name="Front. Microbiol.">
        <title>Labilibaculum manganireducens gen. nov., sp. nov. and Labilibaculum filiforme sp. nov., Novel Bacteroidetes Isolated from Subsurface Sediments of the Baltic Sea.</title>
        <authorList>
            <person name="Vandieken V."/>
            <person name="Marshall I.P."/>
            <person name="Niemann H."/>
            <person name="Engelen B."/>
            <person name="Cypionka H."/>
        </authorList>
    </citation>
    <scope>NUCLEOTIDE SEQUENCE [LARGE SCALE GENOMIC DNA]</scope>
    <source>
        <strain evidence="5 6">59.10-2M</strain>
    </source>
</reference>
<gene>
    <name evidence="5" type="ORF">BZG01_03320</name>
</gene>
<feature type="binding site" evidence="3">
    <location>
        <position position="147"/>
    </location>
    <ligand>
        <name>acetyl-CoA</name>
        <dbReference type="ChEBI" id="CHEBI:57288"/>
    </ligand>
</feature>
<dbReference type="EMBL" id="MVDE01000003">
    <property type="protein sequence ID" value="PKQ68759.1"/>
    <property type="molecule type" value="Genomic_DNA"/>
</dbReference>
<evidence type="ECO:0000259" key="4">
    <source>
        <dbReference type="Pfam" id="PF17836"/>
    </source>
</evidence>
<dbReference type="InterPro" id="IPR011004">
    <property type="entry name" value="Trimer_LpxA-like_sf"/>
</dbReference>
<feature type="domain" description="PglD N-terminal" evidence="4">
    <location>
        <begin position="4"/>
        <end position="70"/>
    </location>
</feature>
<dbReference type="GO" id="GO:0016740">
    <property type="term" value="F:transferase activity"/>
    <property type="evidence" value="ECO:0007669"/>
    <property type="project" value="UniProtKB-KW"/>
</dbReference>